<dbReference type="EMBL" id="OZ035844">
    <property type="protein sequence ID" value="CAL1598237.1"/>
    <property type="molecule type" value="Genomic_DNA"/>
</dbReference>
<dbReference type="InterPro" id="IPR043502">
    <property type="entry name" value="DNA/RNA_pol_sf"/>
</dbReference>
<dbReference type="GO" id="GO:0004523">
    <property type="term" value="F:RNA-DNA hybrid ribonuclease activity"/>
    <property type="evidence" value="ECO:0007669"/>
    <property type="project" value="UniProtKB-EC"/>
</dbReference>
<dbReference type="InterPro" id="IPR043128">
    <property type="entry name" value="Rev_trsase/Diguanyl_cyclase"/>
</dbReference>
<dbReference type="PANTHER" id="PTHR33064">
    <property type="entry name" value="POL PROTEIN"/>
    <property type="match status" value="1"/>
</dbReference>
<dbReference type="SUPFAM" id="SSF56672">
    <property type="entry name" value="DNA/RNA polymerases"/>
    <property type="match status" value="1"/>
</dbReference>
<gene>
    <name evidence="5" type="ORF">KC01_LOCUS26653</name>
</gene>
<dbReference type="FunFam" id="3.30.70.270:FF:000003">
    <property type="entry name" value="Transposon Ty3-G Gag-Pol polyprotein"/>
    <property type="match status" value="1"/>
</dbReference>
<evidence type="ECO:0000256" key="2">
    <source>
        <dbReference type="ARBA" id="ARBA00012180"/>
    </source>
</evidence>
<sequence length="280" mass="31100">MTQGVTNAPSTFQRLMEKCMGELNLKEVLVFIDDLIVFAPTLEEHEERLMKVLNRLKEYGLKLSVEKCMFFQTSVKYLGHVVSQEGVQTDPDKIKTLTTWPVPTNLKELRSFLGFSGYYRRFIEGYSAITKPLHDLTAGYPPAQKSHLSPLPSRLSHLRSLLHSKPASLKSLMDQADESVEDSGEPVDDVMAAGTEDDTPSDFEESDDADDSPRSAAVHTCSSSPTPPQLPQTLSDRHGNRGLGAGREMDGTRRIRAVISVHRWVNRCIHGESSEMANAG</sequence>
<evidence type="ECO:0000256" key="1">
    <source>
        <dbReference type="ARBA" id="ARBA00010879"/>
    </source>
</evidence>
<feature type="compositionally biased region" description="Acidic residues" evidence="3">
    <location>
        <begin position="195"/>
        <end position="210"/>
    </location>
</feature>
<protein>
    <recommendedName>
        <fullName evidence="2">ribonuclease H</fullName>
        <ecNumber evidence="2">3.1.26.4</ecNumber>
    </recommendedName>
</protein>
<name>A0AAV2LDH8_KNICA</name>
<proteinExistence type="inferred from homology"/>
<feature type="domain" description="Reverse transcriptase" evidence="4">
    <location>
        <begin position="1"/>
        <end position="82"/>
    </location>
</feature>
<dbReference type="AlphaFoldDB" id="A0AAV2LDH8"/>
<dbReference type="Proteomes" id="UP001497482">
    <property type="component" value="Chromosome 22"/>
</dbReference>
<comment type="similarity">
    <text evidence="1">Belongs to the beta type-B retroviral polymerase family. HERV class-II K(HML-2) pol subfamily.</text>
</comment>
<evidence type="ECO:0000259" key="4">
    <source>
        <dbReference type="PROSITE" id="PS50878"/>
    </source>
</evidence>
<dbReference type="PANTHER" id="PTHR33064:SF37">
    <property type="entry name" value="RIBONUCLEASE H"/>
    <property type="match status" value="1"/>
</dbReference>
<organism evidence="5 6">
    <name type="scientific">Knipowitschia caucasica</name>
    <name type="common">Caucasian dwarf goby</name>
    <name type="synonym">Pomatoschistus caucasicus</name>
    <dbReference type="NCBI Taxonomy" id="637954"/>
    <lineage>
        <taxon>Eukaryota</taxon>
        <taxon>Metazoa</taxon>
        <taxon>Chordata</taxon>
        <taxon>Craniata</taxon>
        <taxon>Vertebrata</taxon>
        <taxon>Euteleostomi</taxon>
        <taxon>Actinopterygii</taxon>
        <taxon>Neopterygii</taxon>
        <taxon>Teleostei</taxon>
        <taxon>Neoteleostei</taxon>
        <taxon>Acanthomorphata</taxon>
        <taxon>Gobiaria</taxon>
        <taxon>Gobiiformes</taxon>
        <taxon>Gobioidei</taxon>
        <taxon>Gobiidae</taxon>
        <taxon>Gobiinae</taxon>
        <taxon>Knipowitschia</taxon>
    </lineage>
</organism>
<keyword evidence="6" id="KW-1185">Reference proteome</keyword>
<dbReference type="Gene3D" id="3.30.70.270">
    <property type="match status" value="2"/>
</dbReference>
<evidence type="ECO:0000313" key="6">
    <source>
        <dbReference type="Proteomes" id="UP001497482"/>
    </source>
</evidence>
<dbReference type="PROSITE" id="PS50878">
    <property type="entry name" value="RT_POL"/>
    <property type="match status" value="1"/>
</dbReference>
<dbReference type="EC" id="3.1.26.4" evidence="2"/>
<dbReference type="InterPro" id="IPR051320">
    <property type="entry name" value="Viral_Replic_Matur_Polypro"/>
</dbReference>
<dbReference type="CDD" id="cd01647">
    <property type="entry name" value="RT_LTR"/>
    <property type="match status" value="1"/>
</dbReference>
<dbReference type="Pfam" id="PF00078">
    <property type="entry name" value="RVT_1"/>
    <property type="match status" value="1"/>
</dbReference>
<evidence type="ECO:0000313" key="5">
    <source>
        <dbReference type="EMBL" id="CAL1598237.1"/>
    </source>
</evidence>
<reference evidence="5 6" key="1">
    <citation type="submission" date="2024-04" db="EMBL/GenBank/DDBJ databases">
        <authorList>
            <person name="Waldvogel A.-M."/>
            <person name="Schoenle A."/>
        </authorList>
    </citation>
    <scope>NUCLEOTIDE SEQUENCE [LARGE SCALE GENOMIC DNA]</scope>
</reference>
<feature type="compositionally biased region" description="Acidic residues" evidence="3">
    <location>
        <begin position="175"/>
        <end position="188"/>
    </location>
</feature>
<accession>A0AAV2LDH8</accession>
<evidence type="ECO:0000256" key="3">
    <source>
        <dbReference type="SAM" id="MobiDB-lite"/>
    </source>
</evidence>
<dbReference type="InterPro" id="IPR000477">
    <property type="entry name" value="RT_dom"/>
</dbReference>
<feature type="region of interest" description="Disordered" evidence="3">
    <location>
        <begin position="172"/>
        <end position="249"/>
    </location>
</feature>